<dbReference type="InterPro" id="IPR029865">
    <property type="entry name" value="KIAA0319-like"/>
</dbReference>
<dbReference type="GO" id="GO:0031410">
    <property type="term" value="C:cytoplasmic vesicle"/>
    <property type="evidence" value="ECO:0007669"/>
    <property type="project" value="TreeGrafter"/>
</dbReference>
<accession>A0A7W9L7N0</accession>
<dbReference type="Proteomes" id="UP000579153">
    <property type="component" value="Unassembled WGS sequence"/>
</dbReference>
<proteinExistence type="predicted"/>
<dbReference type="AlphaFoldDB" id="A0A7W9L7N0"/>
<feature type="domain" description="PKD" evidence="1">
    <location>
        <begin position="347"/>
        <end position="412"/>
    </location>
</feature>
<evidence type="ECO:0000259" key="1">
    <source>
        <dbReference type="PROSITE" id="PS50093"/>
    </source>
</evidence>
<evidence type="ECO:0000313" key="2">
    <source>
        <dbReference type="EMBL" id="MBB5773620.1"/>
    </source>
</evidence>
<dbReference type="PROSITE" id="PS50093">
    <property type="entry name" value="PKD"/>
    <property type="match status" value="3"/>
</dbReference>
<dbReference type="CDD" id="cd00146">
    <property type="entry name" value="PKD"/>
    <property type="match status" value="3"/>
</dbReference>
<dbReference type="SUPFAM" id="SSF49299">
    <property type="entry name" value="PKD domain"/>
    <property type="match status" value="3"/>
</dbReference>
<dbReference type="InterPro" id="IPR013783">
    <property type="entry name" value="Ig-like_fold"/>
</dbReference>
<dbReference type="SMART" id="SM00089">
    <property type="entry name" value="PKD"/>
    <property type="match status" value="3"/>
</dbReference>
<dbReference type="InterPro" id="IPR000601">
    <property type="entry name" value="PKD_dom"/>
</dbReference>
<gene>
    <name evidence="2" type="ORF">HD596_000376</name>
</gene>
<comment type="caution">
    <text evidence="2">The sequence shown here is derived from an EMBL/GenBank/DDBJ whole genome shotgun (WGS) entry which is preliminary data.</text>
</comment>
<dbReference type="Gene3D" id="2.60.40.10">
    <property type="entry name" value="Immunoglobulins"/>
    <property type="match status" value="3"/>
</dbReference>
<protein>
    <submittedName>
        <fullName evidence="2">PKD repeat protein</fullName>
    </submittedName>
</protein>
<keyword evidence="3" id="KW-1185">Reference proteome</keyword>
<dbReference type="GO" id="GO:0005975">
    <property type="term" value="P:carbohydrate metabolic process"/>
    <property type="evidence" value="ECO:0007669"/>
    <property type="project" value="UniProtKB-ARBA"/>
</dbReference>
<feature type="domain" description="PKD" evidence="1">
    <location>
        <begin position="260"/>
        <end position="322"/>
    </location>
</feature>
<feature type="domain" description="PKD" evidence="1">
    <location>
        <begin position="169"/>
        <end position="234"/>
    </location>
</feature>
<dbReference type="EMBL" id="JACHMB010000001">
    <property type="protein sequence ID" value="MBB5773620.1"/>
    <property type="molecule type" value="Genomic_DNA"/>
</dbReference>
<reference evidence="2 3" key="1">
    <citation type="submission" date="2020-08" db="EMBL/GenBank/DDBJ databases">
        <title>Sequencing the genomes of 1000 actinobacteria strains.</title>
        <authorList>
            <person name="Klenk H.-P."/>
        </authorList>
    </citation>
    <scope>NUCLEOTIDE SEQUENCE [LARGE SCALE GENOMIC DNA]</scope>
    <source>
        <strain evidence="2 3">DSM 45507</strain>
    </source>
</reference>
<sequence>MMSYHCTGDLAGSGVDLEVSMGTVEPEHYVNGTLTADWLLTYKGATRLAVGGYYPAGSRLAVSADVHLSGAWNGILGGEGSKQQGQLQPYSYLALPSAVSSSALLSRTGYLTLESGTMELAFITPFGEPGATSTCQKVSQGTIGLTIGTGTNRPPVASFTHACDDTTISCTFNASGSSDPDGSVASYAWDFGDGATGTGARPSHTYASPGDYRVRLTVTDNKGAASSDTQDVTVSGNGGEDPPVADFQVSCDQVLRNCAFDASSSADPDGTITSYRWDFGDGGTADGVTASRIYAAAGTYLVSLIVEDDDHFTATATKQIALVGSGANQPPTARFEWMCLPVPGCKFDANPSTDPDGTIVSYTWEFGNGASSVDRVAYYKYPVPGTYTVKLTVIDDKGARAVTTQEVTMPAG</sequence>
<dbReference type="PANTHER" id="PTHR46182">
    <property type="entry name" value="FI19480P1"/>
    <property type="match status" value="1"/>
</dbReference>
<dbReference type="GO" id="GO:0016020">
    <property type="term" value="C:membrane"/>
    <property type="evidence" value="ECO:0007669"/>
    <property type="project" value="TreeGrafter"/>
</dbReference>
<dbReference type="InterPro" id="IPR035986">
    <property type="entry name" value="PKD_dom_sf"/>
</dbReference>
<evidence type="ECO:0000313" key="3">
    <source>
        <dbReference type="Proteomes" id="UP000579153"/>
    </source>
</evidence>
<dbReference type="PANTHER" id="PTHR46182:SF2">
    <property type="entry name" value="FI19480P1"/>
    <property type="match status" value="1"/>
</dbReference>
<organism evidence="2 3">
    <name type="scientific">Nonomuraea jabiensis</name>
    <dbReference type="NCBI Taxonomy" id="882448"/>
    <lineage>
        <taxon>Bacteria</taxon>
        <taxon>Bacillati</taxon>
        <taxon>Actinomycetota</taxon>
        <taxon>Actinomycetes</taxon>
        <taxon>Streptosporangiales</taxon>
        <taxon>Streptosporangiaceae</taxon>
        <taxon>Nonomuraea</taxon>
    </lineage>
</organism>
<dbReference type="Pfam" id="PF18911">
    <property type="entry name" value="PKD_4"/>
    <property type="match status" value="3"/>
</dbReference>
<name>A0A7W9L7N0_9ACTN</name>
<dbReference type="InterPro" id="IPR022409">
    <property type="entry name" value="PKD/Chitinase_dom"/>
</dbReference>